<proteinExistence type="predicted"/>
<dbReference type="EnsemblMetazoa" id="AATE020686-RA">
    <property type="protein sequence ID" value="AATE020686-PA.1"/>
    <property type="gene ID" value="AATE020686"/>
</dbReference>
<sequence length="160" mass="18207">MPIRPLCGRSVSTFFPLKLYIRGACEKKPPWPLKMLLQELNRTSPRVLTTGSSRSAIRTIESRATLSKGRASLGHYTRTHLPRRKESPKRSQETGTPGLAIAREVSAADSLHVTAVRFVKCGHPQLEIIDERTKNKWHKQAEIFPSTHQQDERCRDAQRK</sequence>
<accession>A0A182JM76</accession>
<evidence type="ECO:0000313" key="1">
    <source>
        <dbReference type="EnsemblMetazoa" id="AATE020686-PA.1"/>
    </source>
</evidence>
<organism evidence="1">
    <name type="scientific">Anopheles atroparvus</name>
    <name type="common">European mosquito</name>
    <dbReference type="NCBI Taxonomy" id="41427"/>
    <lineage>
        <taxon>Eukaryota</taxon>
        <taxon>Metazoa</taxon>
        <taxon>Ecdysozoa</taxon>
        <taxon>Arthropoda</taxon>
        <taxon>Hexapoda</taxon>
        <taxon>Insecta</taxon>
        <taxon>Pterygota</taxon>
        <taxon>Neoptera</taxon>
        <taxon>Endopterygota</taxon>
        <taxon>Diptera</taxon>
        <taxon>Nematocera</taxon>
        <taxon>Culicoidea</taxon>
        <taxon>Culicidae</taxon>
        <taxon>Anophelinae</taxon>
        <taxon>Anopheles</taxon>
    </lineage>
</organism>
<dbReference type="VEuPathDB" id="VectorBase:AATE020686"/>
<protein>
    <submittedName>
        <fullName evidence="1">Uncharacterized protein</fullName>
    </submittedName>
</protein>
<name>A0A182JM76_ANOAO</name>
<reference evidence="1" key="1">
    <citation type="submission" date="2022-08" db="UniProtKB">
        <authorList>
            <consortium name="EnsemblMetazoa"/>
        </authorList>
    </citation>
    <scope>IDENTIFICATION</scope>
    <source>
        <strain evidence="1">EBRO</strain>
    </source>
</reference>
<dbReference type="AlphaFoldDB" id="A0A182JM76"/>